<gene>
    <name evidence="8" type="primary">csm2</name>
    <name evidence="8" type="ORF">L0P57_05660</name>
</gene>
<dbReference type="InterPro" id="IPR010149">
    <property type="entry name" value="CRISPR-assoc_prot_Csm2_III-A"/>
</dbReference>
<proteinExistence type="inferred from homology"/>
<evidence type="ECO:0000256" key="7">
    <source>
        <dbReference type="SAM" id="MobiDB-lite"/>
    </source>
</evidence>
<feature type="region of interest" description="Disordered" evidence="7">
    <location>
        <begin position="1"/>
        <end position="41"/>
    </location>
</feature>
<keyword evidence="4" id="KW-0694">RNA-binding</keyword>
<dbReference type="RefSeq" id="WP_191405901.1">
    <property type="nucleotide sequence ID" value="NZ_JAKNHQ010000005.1"/>
</dbReference>
<evidence type="ECO:0000256" key="4">
    <source>
        <dbReference type="ARBA" id="ARBA00022884"/>
    </source>
</evidence>
<feature type="compositionally biased region" description="Polar residues" evidence="7">
    <location>
        <begin position="23"/>
        <end position="33"/>
    </location>
</feature>
<keyword evidence="9" id="KW-1185">Reference proteome</keyword>
<evidence type="ECO:0000256" key="5">
    <source>
        <dbReference type="ARBA" id="ARBA00023118"/>
    </source>
</evidence>
<evidence type="ECO:0000256" key="6">
    <source>
        <dbReference type="ARBA" id="ARBA00031723"/>
    </source>
</evidence>
<organism evidence="8 9">
    <name type="scientific">Anaeromassilibacillus senegalensis</name>
    <dbReference type="NCBI Taxonomy" id="1673717"/>
    <lineage>
        <taxon>Bacteria</taxon>
        <taxon>Bacillati</taxon>
        <taxon>Bacillota</taxon>
        <taxon>Clostridia</taxon>
        <taxon>Eubacteriales</taxon>
        <taxon>Acutalibacteraceae</taxon>
        <taxon>Anaeromassilibacillus</taxon>
    </lineage>
</organism>
<accession>A0ABS9MIL1</accession>
<dbReference type="EMBL" id="JAKNHQ010000005">
    <property type="protein sequence ID" value="MCG4610416.1"/>
    <property type="molecule type" value="Genomic_DNA"/>
</dbReference>
<evidence type="ECO:0000313" key="8">
    <source>
        <dbReference type="EMBL" id="MCG4610416.1"/>
    </source>
</evidence>
<dbReference type="NCBIfam" id="TIGR01870">
    <property type="entry name" value="cas_TM1810_Csm2"/>
    <property type="match status" value="1"/>
</dbReference>
<evidence type="ECO:0000256" key="1">
    <source>
        <dbReference type="ARBA" id="ARBA00003640"/>
    </source>
</evidence>
<dbReference type="Proteomes" id="UP001298681">
    <property type="component" value="Unassembled WGS sequence"/>
</dbReference>
<name>A0ABS9MIL1_9FIRM</name>
<evidence type="ECO:0000256" key="3">
    <source>
        <dbReference type="ARBA" id="ARBA00016118"/>
    </source>
</evidence>
<comment type="function">
    <text evidence="1">This subunit may be involved in monitoring complementarity of crRNA and target RNA.</text>
</comment>
<comment type="similarity">
    <text evidence="2">Belongs to the CRISPR-associated Csm2 family.</text>
</comment>
<comment type="caution">
    <text evidence="8">The sequence shown here is derived from an EMBL/GenBank/DDBJ whole genome shotgun (WGS) entry which is preliminary data.</text>
</comment>
<protein>
    <recommendedName>
        <fullName evidence="3">CRISPR system Cms protein Csm2</fullName>
    </recommendedName>
    <alternativeName>
        <fullName evidence="6">CRISPR type III A-associated protein Csm2</fullName>
    </alternativeName>
</protein>
<reference evidence="8 9" key="1">
    <citation type="submission" date="2022-01" db="EMBL/GenBank/DDBJ databases">
        <title>Collection of gut derived symbiotic bacterial strains cultured from healthy donors.</title>
        <authorList>
            <person name="Lin H."/>
            <person name="Kohout C."/>
            <person name="Waligurski E."/>
            <person name="Pamer E.G."/>
        </authorList>
    </citation>
    <scope>NUCLEOTIDE SEQUENCE [LARGE SCALE GENOMIC DNA]</scope>
    <source>
        <strain evidence="8 9">DFI.7.58</strain>
    </source>
</reference>
<evidence type="ECO:0000313" key="9">
    <source>
        <dbReference type="Proteomes" id="UP001298681"/>
    </source>
</evidence>
<keyword evidence="5" id="KW-0051">Antiviral defense</keyword>
<evidence type="ECO:0000256" key="2">
    <source>
        <dbReference type="ARBA" id="ARBA00006896"/>
    </source>
</evidence>
<sequence>MASDWKDALGGLIGKTPEEVARTQRQPAGQKASSGKEPPAFFSRDDYVDLADQCMQRLGRPSKNKWNRENEIKRNYGELTSSQMRNLFALVTRLYNRVTIGGEITPADIGSIKVRMVYDAGRKADVQSFLQESGLLRGLDFIGTDKGRFLRYARYMEALVAYHYYYTDKKD</sequence>
<dbReference type="Pfam" id="PF03750">
    <property type="entry name" value="Csm2_III-A"/>
    <property type="match status" value="1"/>
</dbReference>